<comment type="subcellular location">
    <subcellularLocation>
        <location evidence="1">Membrane</location>
        <topology evidence="1">Multi-pass membrane protein</topology>
    </subcellularLocation>
</comment>
<dbReference type="GO" id="GO:0008076">
    <property type="term" value="C:voltage-gated potassium channel complex"/>
    <property type="evidence" value="ECO:0007669"/>
    <property type="project" value="InterPro"/>
</dbReference>
<dbReference type="AlphaFoldDB" id="A0A2P4R980"/>
<dbReference type="GO" id="GO:0005249">
    <property type="term" value="F:voltage-gated potassium channel activity"/>
    <property type="evidence" value="ECO:0007669"/>
    <property type="project" value="InterPro"/>
</dbReference>
<comment type="caution">
    <text evidence="11">The sequence shown here is derived from an EMBL/GenBank/DDBJ whole genome shotgun (WGS) entry which is preliminary data.</text>
</comment>
<sequence>MEKILSNQKVKSGYYFVIILAGILSLVTLFLGFVHGIDINKPPFLYIDDLTLTIFTIDYLGRLAYSKNKWNFFTHNIVDLLAIIPFNSIFSTFRVFRMFRILRVLRLSRVFMFIRFIGVSGKFRKNILKFLKINGLVYLIVISILALIISAILYSLSEGISLSDSLWWAIVTATTVGYGDISPHTLIGRIASIILMFVGVGFIGTLTSSISSYFIQNHSSDNDNSDEILSKLNDLTKENKSLHEDIQKLESKIDRMNEN</sequence>
<dbReference type="Gene3D" id="1.20.120.350">
    <property type="entry name" value="Voltage-gated potassium channels. Chain C"/>
    <property type="match status" value="1"/>
</dbReference>
<dbReference type="SUPFAM" id="SSF81324">
    <property type="entry name" value="Voltage-gated potassium channels"/>
    <property type="match status" value="1"/>
</dbReference>
<keyword evidence="6 9" id="KW-0472">Membrane</keyword>
<dbReference type="EMBL" id="PPWZ01000009">
    <property type="protein sequence ID" value="POH37794.1"/>
    <property type="molecule type" value="Genomic_DNA"/>
</dbReference>
<keyword evidence="8" id="KW-0175">Coiled coil</keyword>
<keyword evidence="7" id="KW-0407">Ion channel</keyword>
<keyword evidence="4 9" id="KW-1133">Transmembrane helix</keyword>
<proteinExistence type="predicted"/>
<evidence type="ECO:0000256" key="7">
    <source>
        <dbReference type="ARBA" id="ARBA00023303"/>
    </source>
</evidence>
<evidence type="ECO:0000256" key="1">
    <source>
        <dbReference type="ARBA" id="ARBA00004141"/>
    </source>
</evidence>
<feature type="transmembrane region" description="Helical" evidence="9">
    <location>
        <begin position="135"/>
        <end position="153"/>
    </location>
</feature>
<evidence type="ECO:0000256" key="8">
    <source>
        <dbReference type="SAM" id="Coils"/>
    </source>
</evidence>
<keyword evidence="3 9" id="KW-0812">Transmembrane</keyword>
<keyword evidence="5" id="KW-0406">Ion transport</keyword>
<name>A0A2P4R980_9LACO</name>
<dbReference type="InterPro" id="IPR027359">
    <property type="entry name" value="Volt_channel_dom_sf"/>
</dbReference>
<evidence type="ECO:0000256" key="3">
    <source>
        <dbReference type="ARBA" id="ARBA00022692"/>
    </source>
</evidence>
<evidence type="ECO:0000256" key="5">
    <source>
        <dbReference type="ARBA" id="ARBA00023065"/>
    </source>
</evidence>
<dbReference type="GO" id="GO:0001508">
    <property type="term" value="P:action potential"/>
    <property type="evidence" value="ECO:0007669"/>
    <property type="project" value="TreeGrafter"/>
</dbReference>
<dbReference type="InterPro" id="IPR028325">
    <property type="entry name" value="VG_K_chnl"/>
</dbReference>
<reference evidence="11" key="1">
    <citation type="submission" date="2018-01" db="EMBL/GenBank/DDBJ databases">
        <title>Genome sequnecing of Lactobacillus formosensis KACC 18721.</title>
        <authorList>
            <person name="Kim S.-J."/>
            <person name="Heo J."/>
        </authorList>
    </citation>
    <scope>NUCLEOTIDE SEQUENCE</scope>
    <source>
        <strain evidence="11">KACC 18721</strain>
    </source>
</reference>
<feature type="coiled-coil region" evidence="8">
    <location>
        <begin position="225"/>
        <end position="259"/>
    </location>
</feature>
<dbReference type="PANTHER" id="PTHR11537">
    <property type="entry name" value="VOLTAGE-GATED POTASSIUM CHANNEL"/>
    <property type="match status" value="1"/>
</dbReference>
<feature type="transmembrane region" description="Helical" evidence="9">
    <location>
        <begin position="193"/>
        <end position="215"/>
    </location>
</feature>
<organism evidence="11">
    <name type="scientific">Companilactobacillus formosensis</name>
    <dbReference type="NCBI Taxonomy" id="1617889"/>
    <lineage>
        <taxon>Bacteria</taxon>
        <taxon>Bacillati</taxon>
        <taxon>Bacillota</taxon>
        <taxon>Bacilli</taxon>
        <taxon>Lactobacillales</taxon>
        <taxon>Lactobacillaceae</taxon>
        <taxon>Companilactobacillus</taxon>
    </lineage>
</organism>
<keyword evidence="2" id="KW-0813">Transport</keyword>
<gene>
    <name evidence="11" type="ORF">C2R26_01590</name>
</gene>
<feature type="transmembrane region" description="Helical" evidence="9">
    <location>
        <begin position="77"/>
        <end position="96"/>
    </location>
</feature>
<accession>A0A2P4R980</accession>
<dbReference type="Gene3D" id="1.10.287.70">
    <property type="match status" value="1"/>
</dbReference>
<dbReference type="Pfam" id="PF07885">
    <property type="entry name" value="Ion_trans_2"/>
    <property type="match status" value="1"/>
</dbReference>
<evidence type="ECO:0000256" key="4">
    <source>
        <dbReference type="ARBA" id="ARBA00022989"/>
    </source>
</evidence>
<feature type="domain" description="Potassium channel" evidence="10">
    <location>
        <begin position="142"/>
        <end position="215"/>
    </location>
</feature>
<dbReference type="PRINTS" id="PR00169">
    <property type="entry name" value="KCHANNEL"/>
</dbReference>
<feature type="transmembrane region" description="Helical" evidence="9">
    <location>
        <begin position="12"/>
        <end position="37"/>
    </location>
</feature>
<protein>
    <submittedName>
        <fullName evidence="11">Ion transporter</fullName>
    </submittedName>
</protein>
<dbReference type="InterPro" id="IPR013099">
    <property type="entry name" value="K_chnl_dom"/>
</dbReference>
<evidence type="ECO:0000256" key="2">
    <source>
        <dbReference type="ARBA" id="ARBA00022448"/>
    </source>
</evidence>
<evidence type="ECO:0000259" key="10">
    <source>
        <dbReference type="Pfam" id="PF07885"/>
    </source>
</evidence>
<evidence type="ECO:0000256" key="9">
    <source>
        <dbReference type="SAM" id="Phobius"/>
    </source>
</evidence>
<dbReference type="PANTHER" id="PTHR11537:SF254">
    <property type="entry name" value="POTASSIUM VOLTAGE-GATED CHANNEL PROTEIN SHAB"/>
    <property type="match status" value="1"/>
</dbReference>
<evidence type="ECO:0000256" key="6">
    <source>
        <dbReference type="ARBA" id="ARBA00023136"/>
    </source>
</evidence>
<evidence type="ECO:0000313" key="11">
    <source>
        <dbReference type="EMBL" id="POH37794.1"/>
    </source>
</evidence>
<feature type="transmembrane region" description="Helical" evidence="9">
    <location>
        <begin position="165"/>
        <end position="181"/>
    </location>
</feature>